<name>A0A975HKW8_9GAMM</name>
<organism evidence="2 3">
    <name type="scientific">Psychrosphaera ytuae</name>
    <dbReference type="NCBI Taxonomy" id="2820710"/>
    <lineage>
        <taxon>Bacteria</taxon>
        <taxon>Pseudomonadati</taxon>
        <taxon>Pseudomonadota</taxon>
        <taxon>Gammaproteobacteria</taxon>
        <taxon>Alteromonadales</taxon>
        <taxon>Pseudoalteromonadaceae</taxon>
        <taxon>Psychrosphaera</taxon>
    </lineage>
</organism>
<protein>
    <recommendedName>
        <fullName evidence="1">Type 4 fimbrial biogenesis protein PilX N-terminal domain-containing protein</fullName>
    </recommendedName>
</protein>
<evidence type="ECO:0000259" key="1">
    <source>
        <dbReference type="Pfam" id="PF14341"/>
    </source>
</evidence>
<sequence length="216" mass="22602">MTLTKKQKGIALIIALVLLTSMTVVGVSAISSGLMQTKMATNQNMLSMAFDAAEASVEGIMHEGGSGALRTGAVVDGDGNPRYDALTQARTDGQVGVDNQLDMNALPTCDELANAIWSERRVNAAGLQDDQIHDGAGSLMNVPPIDAWSKSAFVGLKNLTDPESGLVSSIVDTDGARNRTLLEVFVVKGCGHVEGSAVNATNRAMLSRQTVEIGDN</sequence>
<gene>
    <name evidence="2" type="ORF">J1N51_04550</name>
</gene>
<dbReference type="RefSeq" id="WP_208832793.1">
    <property type="nucleotide sequence ID" value="NZ_CP072110.1"/>
</dbReference>
<keyword evidence="3" id="KW-1185">Reference proteome</keyword>
<dbReference type="AlphaFoldDB" id="A0A975HKW8"/>
<reference evidence="2" key="1">
    <citation type="submission" date="2021-03" db="EMBL/GenBank/DDBJ databases">
        <title>Description of Psychrosphaera ytuae sp. nov. isolated from deep sea sediment of South China Sea.</title>
        <authorList>
            <person name="Zhang J."/>
            <person name="Xu X.-D."/>
        </authorList>
    </citation>
    <scope>NUCLEOTIDE SEQUENCE</scope>
    <source>
        <strain evidence="2">MTZ26</strain>
    </source>
</reference>
<dbReference type="InterPro" id="IPR025746">
    <property type="entry name" value="PilX_N_dom"/>
</dbReference>
<feature type="domain" description="Type 4 fimbrial biogenesis protein PilX N-terminal" evidence="1">
    <location>
        <begin position="8"/>
        <end position="58"/>
    </location>
</feature>
<accession>A0A975HKW8</accession>
<dbReference type="KEGG" id="psym:J1N51_04550"/>
<dbReference type="EMBL" id="CP072110">
    <property type="protein sequence ID" value="QTH64739.1"/>
    <property type="molecule type" value="Genomic_DNA"/>
</dbReference>
<dbReference type="Pfam" id="PF14341">
    <property type="entry name" value="PilX_N"/>
    <property type="match status" value="1"/>
</dbReference>
<evidence type="ECO:0000313" key="2">
    <source>
        <dbReference type="EMBL" id="QTH64739.1"/>
    </source>
</evidence>
<evidence type="ECO:0000313" key="3">
    <source>
        <dbReference type="Proteomes" id="UP000682739"/>
    </source>
</evidence>
<dbReference type="Proteomes" id="UP000682739">
    <property type="component" value="Chromosome"/>
</dbReference>
<proteinExistence type="predicted"/>